<evidence type="ECO:0000259" key="7">
    <source>
        <dbReference type="PROSITE" id="PS50893"/>
    </source>
</evidence>
<comment type="subcellular location">
    <subcellularLocation>
        <location evidence="1">Cell membrane</location>
        <topology evidence="1">Peripheral membrane protein</topology>
    </subcellularLocation>
</comment>
<dbReference type="InterPro" id="IPR017871">
    <property type="entry name" value="ABC_transporter-like_CS"/>
</dbReference>
<evidence type="ECO:0000256" key="2">
    <source>
        <dbReference type="ARBA" id="ARBA00022448"/>
    </source>
</evidence>
<keyword evidence="6" id="KW-0472">Membrane</keyword>
<evidence type="ECO:0000256" key="5">
    <source>
        <dbReference type="ARBA" id="ARBA00022840"/>
    </source>
</evidence>
<dbReference type="OrthoDB" id="1679618at2"/>
<sequence>MIQAQIRGLQKSFGKNEILKNVDLTIHKGEVVCIIGPSGSGKTTFLRCLNLLERPDAGIYALGDLHYDLSRIGTHQSREIARKTAMVFQSYELFSHMTVLQNVMEGLVTPRKVPKKLAEKVAYSVLEKVGMADKAGMYPSQLSGGQQQRVGIARAMALSPDLLLFDEPTSALDPELVGDVLNVMRQLADSGQTMVIVTHEMQFAQEVADKVVFMADGIVIESGTPSEVFDDPKEVRTKQFLTQVRFNTAI</sequence>
<dbReference type="PANTHER" id="PTHR43166">
    <property type="entry name" value="AMINO ACID IMPORT ATP-BINDING PROTEIN"/>
    <property type="match status" value="1"/>
</dbReference>
<evidence type="ECO:0000256" key="6">
    <source>
        <dbReference type="ARBA" id="ARBA00023136"/>
    </source>
</evidence>
<dbReference type="PROSITE" id="PS00211">
    <property type="entry name" value="ABC_TRANSPORTER_1"/>
    <property type="match status" value="1"/>
</dbReference>
<dbReference type="GO" id="GO:0005886">
    <property type="term" value="C:plasma membrane"/>
    <property type="evidence" value="ECO:0007669"/>
    <property type="project" value="UniProtKB-SubCell"/>
</dbReference>
<keyword evidence="4" id="KW-0547">Nucleotide-binding</keyword>
<dbReference type="RefSeq" id="WP_087033468.1">
    <property type="nucleotide sequence ID" value="NZ_FJNE01000005.1"/>
</dbReference>
<accession>A0A143YP59</accession>
<evidence type="ECO:0000313" key="8">
    <source>
        <dbReference type="EMBL" id="CZQ95539.1"/>
    </source>
</evidence>
<evidence type="ECO:0000256" key="3">
    <source>
        <dbReference type="ARBA" id="ARBA00022475"/>
    </source>
</evidence>
<dbReference type="AlphaFoldDB" id="A0A143YP59"/>
<keyword evidence="2" id="KW-0813">Transport</keyword>
<protein>
    <submittedName>
        <fullName evidence="8">Abc transporter</fullName>
    </submittedName>
</protein>
<dbReference type="InterPro" id="IPR027417">
    <property type="entry name" value="P-loop_NTPase"/>
</dbReference>
<dbReference type="GO" id="GO:0005524">
    <property type="term" value="F:ATP binding"/>
    <property type="evidence" value="ECO:0007669"/>
    <property type="project" value="UniProtKB-KW"/>
</dbReference>
<dbReference type="SMART" id="SM00382">
    <property type="entry name" value="AAA"/>
    <property type="match status" value="1"/>
</dbReference>
<dbReference type="PROSITE" id="PS50893">
    <property type="entry name" value="ABC_TRANSPORTER_2"/>
    <property type="match status" value="1"/>
</dbReference>
<dbReference type="InterPro" id="IPR030679">
    <property type="entry name" value="ABC_ATPase_HisP-typ"/>
</dbReference>
<dbReference type="CDD" id="cd03262">
    <property type="entry name" value="ABC_HisP_GlnQ"/>
    <property type="match status" value="1"/>
</dbReference>
<dbReference type="GO" id="GO:0016887">
    <property type="term" value="F:ATP hydrolysis activity"/>
    <property type="evidence" value="ECO:0007669"/>
    <property type="project" value="InterPro"/>
</dbReference>
<dbReference type="GO" id="GO:0015424">
    <property type="term" value="F:ABC-type amino acid transporter activity"/>
    <property type="evidence" value="ECO:0007669"/>
    <property type="project" value="InterPro"/>
</dbReference>
<dbReference type="InterPro" id="IPR003593">
    <property type="entry name" value="AAA+_ATPase"/>
</dbReference>
<organism evidence="8 9">
    <name type="scientific">Trichococcus palustris</name>
    <dbReference type="NCBI Taxonomy" id="140314"/>
    <lineage>
        <taxon>Bacteria</taxon>
        <taxon>Bacillati</taxon>
        <taxon>Bacillota</taxon>
        <taxon>Bacilli</taxon>
        <taxon>Lactobacillales</taxon>
        <taxon>Carnobacteriaceae</taxon>
        <taxon>Trichococcus</taxon>
    </lineage>
</organism>
<dbReference type="SUPFAM" id="SSF52540">
    <property type="entry name" value="P-loop containing nucleoside triphosphate hydrolases"/>
    <property type="match status" value="1"/>
</dbReference>
<reference evidence="8 9" key="1">
    <citation type="submission" date="2016-02" db="EMBL/GenBank/DDBJ databases">
        <authorList>
            <person name="Wen L."/>
            <person name="He K."/>
            <person name="Yang H."/>
        </authorList>
    </citation>
    <scope>NUCLEOTIDE SEQUENCE [LARGE SCALE GENOMIC DNA]</scope>
    <source>
        <strain evidence="8">Trichococcus palustris</strain>
    </source>
</reference>
<dbReference type="InterPro" id="IPR050086">
    <property type="entry name" value="MetN_ABC_transporter-like"/>
</dbReference>
<dbReference type="Pfam" id="PF00005">
    <property type="entry name" value="ABC_tran"/>
    <property type="match status" value="1"/>
</dbReference>
<feature type="domain" description="ABC transporter" evidence="7">
    <location>
        <begin position="4"/>
        <end position="241"/>
    </location>
</feature>
<gene>
    <name evidence="8" type="ORF">Tpal_1907</name>
</gene>
<evidence type="ECO:0000313" key="9">
    <source>
        <dbReference type="Proteomes" id="UP000242754"/>
    </source>
</evidence>
<dbReference type="Gene3D" id="3.40.50.300">
    <property type="entry name" value="P-loop containing nucleotide triphosphate hydrolases"/>
    <property type="match status" value="1"/>
</dbReference>
<keyword evidence="3" id="KW-1003">Cell membrane</keyword>
<dbReference type="Proteomes" id="UP000242754">
    <property type="component" value="Unassembled WGS sequence"/>
</dbReference>
<dbReference type="EMBL" id="FJNE01000005">
    <property type="protein sequence ID" value="CZQ95539.1"/>
    <property type="molecule type" value="Genomic_DNA"/>
</dbReference>
<dbReference type="PIRSF" id="PIRSF039085">
    <property type="entry name" value="ABC_ATPase_HisP"/>
    <property type="match status" value="1"/>
</dbReference>
<name>A0A143YP59_9LACT</name>
<dbReference type="InterPro" id="IPR003439">
    <property type="entry name" value="ABC_transporter-like_ATP-bd"/>
</dbReference>
<evidence type="ECO:0000256" key="4">
    <source>
        <dbReference type="ARBA" id="ARBA00022741"/>
    </source>
</evidence>
<evidence type="ECO:0000256" key="1">
    <source>
        <dbReference type="ARBA" id="ARBA00004202"/>
    </source>
</evidence>
<dbReference type="STRING" id="140314.SAMN04488076_11139"/>
<keyword evidence="9" id="KW-1185">Reference proteome</keyword>
<proteinExistence type="predicted"/>
<dbReference type="PANTHER" id="PTHR43166:SF35">
    <property type="entry name" value="L-CYSTINE IMPORT ATP-BINDING PROTEIN TCYN"/>
    <property type="match status" value="1"/>
</dbReference>
<keyword evidence="5" id="KW-0067">ATP-binding</keyword>